<evidence type="ECO:0000256" key="6">
    <source>
        <dbReference type="ARBA" id="ARBA00023125"/>
    </source>
</evidence>
<dbReference type="PROSITE" id="PS50090">
    <property type="entry name" value="MYB_LIKE"/>
    <property type="match status" value="2"/>
</dbReference>
<dbReference type="SUPFAM" id="SSF46689">
    <property type="entry name" value="Homeodomain-like"/>
    <property type="match status" value="1"/>
</dbReference>
<evidence type="ECO:0000256" key="9">
    <source>
        <dbReference type="ARBA" id="ARBA00023242"/>
    </source>
</evidence>
<evidence type="ECO:0000256" key="11">
    <source>
        <dbReference type="ARBA" id="ARBA00078675"/>
    </source>
</evidence>
<keyword evidence="3" id="KW-0221">Differentiation</keyword>
<evidence type="ECO:0000256" key="5">
    <source>
        <dbReference type="ARBA" id="ARBA00023089"/>
    </source>
</evidence>
<evidence type="ECO:0000256" key="1">
    <source>
        <dbReference type="ARBA" id="ARBA00004123"/>
    </source>
</evidence>
<keyword evidence="2" id="KW-0677">Repeat</keyword>
<dbReference type="CDD" id="cd00167">
    <property type="entry name" value="SANT"/>
    <property type="match status" value="2"/>
</dbReference>
<dbReference type="GO" id="GO:0009908">
    <property type="term" value="P:flower development"/>
    <property type="evidence" value="ECO:0007669"/>
    <property type="project" value="UniProtKB-KW"/>
</dbReference>
<comment type="subcellular location">
    <subcellularLocation>
        <location evidence="1">Nucleus</location>
    </subcellularLocation>
</comment>
<dbReference type="InterPro" id="IPR001005">
    <property type="entry name" value="SANT/Myb"/>
</dbReference>
<dbReference type="SMART" id="SM00717">
    <property type="entry name" value="SANT"/>
    <property type="match status" value="2"/>
</dbReference>
<dbReference type="PANTHER" id="PTHR47995:SF18">
    <property type="entry name" value="TRANSCRIPTION FACTOR MYB65"/>
    <property type="match status" value="1"/>
</dbReference>
<feature type="domain" description="Myb-like" evidence="13">
    <location>
        <begin position="83"/>
        <end position="133"/>
    </location>
</feature>
<evidence type="ECO:0000313" key="16">
    <source>
        <dbReference type="Proteomes" id="UP000829196"/>
    </source>
</evidence>
<sequence length="401" mass="45352">MRSSVGVKEEPATPLESSSSIVPSSGGEAPQPLKKGPWSAAEDAILMEYVKKHGEGNWNAVQKNIGLQRCGKSCRLRWANHLRPNLKKGSFSPEEEKIILQLHAQLGNKWARMATQLPGRTDNEIKNYWNTRIKRRQRAGLPLYPPELQRKIALMNQRQGLMLLQSQARSKNLISQFPTTTNTLFNSVSANNYATNYFLGNFDPSLQSRQPQSPNFNFKMEQLPSNQTYHNYIGHQKLQQQLPLPLLRHGNDALFDNLSQEAHGSGEQFNELVLYEQLPTNCTTIADSLPLSMPPPTLSLPSNTKHLSMDPLCRMHGSDISIGLPAMKQSVETVINQNISNPIEMNPIQQTATQPQKTFDWFDSSSEDERKLDMQPFNPNFTLGNDWNFESSAWENLSNIR</sequence>
<dbReference type="Pfam" id="PF00249">
    <property type="entry name" value="Myb_DNA-binding"/>
    <property type="match status" value="2"/>
</dbReference>
<comment type="caution">
    <text evidence="15">The sequence shown here is derived from an EMBL/GenBank/DDBJ whole genome shotgun (WGS) entry which is preliminary data.</text>
</comment>
<dbReference type="PANTHER" id="PTHR47995">
    <property type="entry name" value="TRANSCRIPTION FACTOR MYB33-RELATED"/>
    <property type="match status" value="1"/>
</dbReference>
<dbReference type="OrthoDB" id="2143914at2759"/>
<name>A0A8T3C345_DENNO</name>
<organism evidence="15 16">
    <name type="scientific">Dendrobium nobile</name>
    <name type="common">Orchid</name>
    <dbReference type="NCBI Taxonomy" id="94219"/>
    <lineage>
        <taxon>Eukaryota</taxon>
        <taxon>Viridiplantae</taxon>
        <taxon>Streptophyta</taxon>
        <taxon>Embryophyta</taxon>
        <taxon>Tracheophyta</taxon>
        <taxon>Spermatophyta</taxon>
        <taxon>Magnoliopsida</taxon>
        <taxon>Liliopsida</taxon>
        <taxon>Asparagales</taxon>
        <taxon>Orchidaceae</taxon>
        <taxon>Epidendroideae</taxon>
        <taxon>Malaxideae</taxon>
        <taxon>Dendrobiinae</taxon>
        <taxon>Dendrobium</taxon>
    </lineage>
</organism>
<evidence type="ECO:0000256" key="10">
    <source>
        <dbReference type="ARBA" id="ARBA00071221"/>
    </source>
</evidence>
<proteinExistence type="predicted"/>
<keyword evidence="6" id="KW-0238">DNA-binding</keyword>
<evidence type="ECO:0000256" key="8">
    <source>
        <dbReference type="ARBA" id="ARBA00023163"/>
    </source>
</evidence>
<evidence type="ECO:0000256" key="2">
    <source>
        <dbReference type="ARBA" id="ARBA00022737"/>
    </source>
</evidence>
<dbReference type="GO" id="GO:0003677">
    <property type="term" value="F:DNA binding"/>
    <property type="evidence" value="ECO:0007669"/>
    <property type="project" value="UniProtKB-KW"/>
</dbReference>
<keyword evidence="7" id="KW-0010">Activator</keyword>
<feature type="region of interest" description="Disordered" evidence="12">
    <location>
        <begin position="1"/>
        <end position="36"/>
    </location>
</feature>
<evidence type="ECO:0000256" key="12">
    <source>
        <dbReference type="SAM" id="MobiDB-lite"/>
    </source>
</evidence>
<dbReference type="Proteomes" id="UP000829196">
    <property type="component" value="Unassembled WGS sequence"/>
</dbReference>
<dbReference type="FunFam" id="1.10.10.60:FF:000119">
    <property type="entry name" value="Transcription factor GAMYB"/>
    <property type="match status" value="1"/>
</dbReference>
<feature type="domain" description="HTH myb-type" evidence="14">
    <location>
        <begin position="33"/>
        <end position="82"/>
    </location>
</feature>
<protein>
    <recommendedName>
        <fullName evidence="10">Transcription factor GAMYB</fullName>
    </recommendedName>
    <alternativeName>
        <fullName evidence="11">OsGAMyb</fullName>
    </alternativeName>
</protein>
<accession>A0A8T3C345</accession>
<keyword evidence="16" id="KW-1185">Reference proteome</keyword>
<evidence type="ECO:0000256" key="3">
    <source>
        <dbReference type="ARBA" id="ARBA00022782"/>
    </source>
</evidence>
<gene>
    <name evidence="15" type="ORF">KFK09_002964</name>
</gene>
<evidence type="ECO:0000259" key="14">
    <source>
        <dbReference type="PROSITE" id="PS51294"/>
    </source>
</evidence>
<evidence type="ECO:0000256" key="4">
    <source>
        <dbReference type="ARBA" id="ARBA00023015"/>
    </source>
</evidence>
<dbReference type="GO" id="GO:0009555">
    <property type="term" value="P:pollen development"/>
    <property type="evidence" value="ECO:0007669"/>
    <property type="project" value="UniProtKB-ARBA"/>
</dbReference>
<dbReference type="AlphaFoldDB" id="A0A8T3C345"/>
<dbReference type="GO" id="GO:0005634">
    <property type="term" value="C:nucleus"/>
    <property type="evidence" value="ECO:0007669"/>
    <property type="project" value="UniProtKB-SubCell"/>
</dbReference>
<keyword evidence="9" id="KW-0539">Nucleus</keyword>
<dbReference type="InterPro" id="IPR017930">
    <property type="entry name" value="Myb_dom"/>
</dbReference>
<keyword evidence="4" id="KW-0805">Transcription regulation</keyword>
<dbReference type="FunFam" id="1.10.10.60:FF:000001">
    <property type="entry name" value="MYB-related transcription factor"/>
    <property type="match status" value="1"/>
</dbReference>
<dbReference type="GO" id="GO:0030154">
    <property type="term" value="P:cell differentiation"/>
    <property type="evidence" value="ECO:0007669"/>
    <property type="project" value="UniProtKB-KW"/>
</dbReference>
<dbReference type="SMR" id="A0A8T3C345"/>
<dbReference type="EMBL" id="JAGYWB010000003">
    <property type="protein sequence ID" value="KAI0527364.1"/>
    <property type="molecule type" value="Genomic_DNA"/>
</dbReference>
<feature type="domain" description="HTH myb-type" evidence="14">
    <location>
        <begin position="83"/>
        <end position="137"/>
    </location>
</feature>
<feature type="domain" description="Myb-like" evidence="13">
    <location>
        <begin position="30"/>
        <end position="82"/>
    </location>
</feature>
<keyword evidence="5" id="KW-0287">Flowering</keyword>
<evidence type="ECO:0000259" key="13">
    <source>
        <dbReference type="PROSITE" id="PS50090"/>
    </source>
</evidence>
<evidence type="ECO:0000256" key="7">
    <source>
        <dbReference type="ARBA" id="ARBA00023159"/>
    </source>
</evidence>
<dbReference type="PROSITE" id="PS51294">
    <property type="entry name" value="HTH_MYB"/>
    <property type="match status" value="2"/>
</dbReference>
<keyword evidence="8" id="KW-0804">Transcription</keyword>
<dbReference type="Gene3D" id="1.10.10.60">
    <property type="entry name" value="Homeodomain-like"/>
    <property type="match status" value="2"/>
</dbReference>
<dbReference type="InterPro" id="IPR009057">
    <property type="entry name" value="Homeodomain-like_sf"/>
</dbReference>
<evidence type="ECO:0000313" key="15">
    <source>
        <dbReference type="EMBL" id="KAI0527364.1"/>
    </source>
</evidence>
<reference evidence="15" key="1">
    <citation type="journal article" date="2022" name="Front. Genet.">
        <title>Chromosome-Scale Assembly of the Dendrobium nobile Genome Provides Insights Into the Molecular Mechanism of the Biosynthesis of the Medicinal Active Ingredient of Dendrobium.</title>
        <authorList>
            <person name="Xu Q."/>
            <person name="Niu S.-C."/>
            <person name="Li K.-L."/>
            <person name="Zheng P.-J."/>
            <person name="Zhang X.-J."/>
            <person name="Jia Y."/>
            <person name="Liu Y."/>
            <person name="Niu Y.-X."/>
            <person name="Yu L.-H."/>
            <person name="Chen D.-F."/>
            <person name="Zhang G.-Q."/>
        </authorList>
    </citation>
    <scope>NUCLEOTIDE SEQUENCE</scope>
    <source>
        <tissue evidence="15">Leaf</tissue>
    </source>
</reference>